<dbReference type="InterPro" id="IPR007280">
    <property type="entry name" value="Peptidase_C_arc/bac"/>
</dbReference>
<dbReference type="Gene3D" id="2.150.10.10">
    <property type="entry name" value="Serralysin-like metalloprotease, C-terminal"/>
    <property type="match status" value="1"/>
</dbReference>
<dbReference type="InterPro" id="IPR000209">
    <property type="entry name" value="Peptidase_S8/S53_dom"/>
</dbReference>
<evidence type="ECO:0000256" key="3">
    <source>
        <dbReference type="ARBA" id="ARBA00022801"/>
    </source>
</evidence>
<name>A0A7Z9E471_9CYAN</name>
<dbReference type="InterPro" id="IPR001343">
    <property type="entry name" value="Hemolysn_Ca-bd"/>
</dbReference>
<evidence type="ECO:0000313" key="10">
    <source>
        <dbReference type="EMBL" id="VXD23989.1"/>
    </source>
</evidence>
<keyword evidence="4 6" id="KW-0720">Serine protease</keyword>
<dbReference type="PANTHER" id="PTHR43399:SF4">
    <property type="entry name" value="CELL WALL-ASSOCIATED PROTEASE"/>
    <property type="match status" value="1"/>
</dbReference>
<dbReference type="PROSITE" id="PS00136">
    <property type="entry name" value="SUBTILASE_ASP"/>
    <property type="match status" value="1"/>
</dbReference>
<dbReference type="GO" id="GO:0005509">
    <property type="term" value="F:calcium ion binding"/>
    <property type="evidence" value="ECO:0007669"/>
    <property type="project" value="InterPro"/>
</dbReference>
<evidence type="ECO:0000256" key="5">
    <source>
        <dbReference type="PIRSR" id="PIRSR615500-1"/>
    </source>
</evidence>
<dbReference type="InterPro" id="IPR022398">
    <property type="entry name" value="Peptidase_S8_His-AS"/>
</dbReference>
<evidence type="ECO:0000256" key="1">
    <source>
        <dbReference type="ARBA" id="ARBA00011073"/>
    </source>
</evidence>
<dbReference type="Proteomes" id="UP000184550">
    <property type="component" value="Unassembled WGS sequence"/>
</dbReference>
<evidence type="ECO:0000256" key="7">
    <source>
        <dbReference type="RuleBase" id="RU003355"/>
    </source>
</evidence>
<dbReference type="SUPFAM" id="SSF52743">
    <property type="entry name" value="Subtilisin-like"/>
    <property type="match status" value="1"/>
</dbReference>
<keyword evidence="11" id="KW-1185">Reference proteome</keyword>
<dbReference type="Gene3D" id="3.40.50.200">
    <property type="entry name" value="Peptidase S8/S53 domain"/>
    <property type="match status" value="1"/>
</dbReference>
<accession>A0A7Z9E471</accession>
<dbReference type="InterPro" id="IPR023828">
    <property type="entry name" value="Peptidase_S8_Ser-AS"/>
</dbReference>
<evidence type="ECO:0000259" key="9">
    <source>
        <dbReference type="Pfam" id="PF04151"/>
    </source>
</evidence>
<dbReference type="PRINTS" id="PR00723">
    <property type="entry name" value="SUBTILISIN"/>
</dbReference>
<dbReference type="InterPro" id="IPR023827">
    <property type="entry name" value="Peptidase_S8_Asp-AS"/>
</dbReference>
<dbReference type="InterPro" id="IPR051048">
    <property type="entry name" value="Peptidase_S8/S53_subtilisin"/>
</dbReference>
<dbReference type="Gene3D" id="2.60.120.380">
    <property type="match status" value="2"/>
</dbReference>
<dbReference type="GO" id="GO:0006508">
    <property type="term" value="P:proteolysis"/>
    <property type="evidence" value="ECO:0007669"/>
    <property type="project" value="UniProtKB-KW"/>
</dbReference>
<dbReference type="AlphaFoldDB" id="A0A7Z9E471"/>
<organism evidence="10 11">
    <name type="scientific">Planktothrix serta PCC 8927</name>
    <dbReference type="NCBI Taxonomy" id="671068"/>
    <lineage>
        <taxon>Bacteria</taxon>
        <taxon>Bacillati</taxon>
        <taxon>Cyanobacteriota</taxon>
        <taxon>Cyanophyceae</taxon>
        <taxon>Oscillatoriophycideae</taxon>
        <taxon>Oscillatoriales</taxon>
        <taxon>Microcoleaceae</taxon>
        <taxon>Planktothrix</taxon>
    </lineage>
</organism>
<dbReference type="PANTHER" id="PTHR43399">
    <property type="entry name" value="SUBTILISIN-RELATED"/>
    <property type="match status" value="1"/>
</dbReference>
<feature type="domain" description="Peptidase C-terminal archaeal/bacterial" evidence="9">
    <location>
        <begin position="227"/>
        <end position="298"/>
    </location>
</feature>
<evidence type="ECO:0000313" key="11">
    <source>
        <dbReference type="Proteomes" id="UP000184550"/>
    </source>
</evidence>
<evidence type="ECO:0000256" key="2">
    <source>
        <dbReference type="ARBA" id="ARBA00022670"/>
    </source>
</evidence>
<comment type="caution">
    <text evidence="10">The sequence shown here is derived from an EMBL/GenBank/DDBJ whole genome shotgun (WGS) entry which is preliminary data.</text>
</comment>
<sequence length="834" mass="89272">MIGATPEGYYALTFGSDNFTILPDLLINSPQGLAALDGNDTVFGSTITDIIIGNQGDDSLLGNDGNDWISGDQDNDYIDGGAADDILGGGTGQDTIFGNWGGDSLYGGEDSDLFVVQLDIATTNVYSGDLIWDFNPAEDMIGLKGGFTEASIQLELVEGGTLVKDPLTKSVLAWVYAVTPEQLQGHLINVENSNLDIANNLPNGATDLGVLNNILPINNFVGDSDVYDFYRFTLNTPSEVTIDLTGLSADADLVLYQDINGDGSLSDTDQEVLRSEDGDLNPETKILPLQLGNYFLWVKQYQGDTNYNLNLSATPYPFLQPDDAENTLATARDVGTLNSLVAFNDVVEPFDRYDVYRIQLPTQSDLTLNLNFLNPSVNADADIWIGQDRNGSGYIENNEYVFEQYQPGTTPETIALDGLNSGEYFVVVQQAQGNTGYTLDMSATPNLTRPQFLDPSGVPNYSSYYGWGLVDVAKAVALATGQTIPYPDINDLTSTPSGNIPTYDNFADLNVMNVPEVWNQGYTGEGVIVAVLDTGVDLKHFDLADNIWMNSPEANGQPGIDDENNGYIDDINGYDFVGKDAYPYPGFQQNGYDSHGTHVAGTIAAAANGDSAYSNGRWNVNGVAFNAQIMPVRVSSTSKGYNETLAEGIRYAVDNGAKVINISSGEHSPDSQQQVVSQPEIKAALEHAKQKDVTVVISAGNERSNFAEGLVTFPTYPSRFSEDDLAISVGAIDGSNSNNLQFADFSNPAGVKPSNFVVAPGVGVLSTVPGNSYEIMGGTSMSAPYVSGVIALMLEANPNLTVDQIQDILIQTANPQAINGIKISTVIPPDVAIA</sequence>
<dbReference type="GO" id="GO:0004252">
    <property type="term" value="F:serine-type endopeptidase activity"/>
    <property type="evidence" value="ECO:0007669"/>
    <property type="project" value="UniProtKB-UniRule"/>
</dbReference>
<keyword evidence="2 6" id="KW-0645">Protease</keyword>
<dbReference type="InterPro" id="IPR011049">
    <property type="entry name" value="Serralysin-like_metalloprot_C"/>
</dbReference>
<dbReference type="SUPFAM" id="SSF51120">
    <property type="entry name" value="beta-Roll"/>
    <property type="match status" value="1"/>
</dbReference>
<feature type="active site" description="Charge relay system" evidence="5 6">
    <location>
        <position position="595"/>
    </location>
</feature>
<dbReference type="PROSITE" id="PS00138">
    <property type="entry name" value="SUBTILASE_SER"/>
    <property type="match status" value="1"/>
</dbReference>
<dbReference type="Pfam" id="PF00082">
    <property type="entry name" value="Peptidase_S8"/>
    <property type="match status" value="1"/>
</dbReference>
<keyword evidence="3 6" id="KW-0378">Hydrolase</keyword>
<evidence type="ECO:0000256" key="4">
    <source>
        <dbReference type="ARBA" id="ARBA00022825"/>
    </source>
</evidence>
<feature type="active site" description="Charge relay system" evidence="5 6">
    <location>
        <position position="780"/>
    </location>
</feature>
<dbReference type="Pfam" id="PF04151">
    <property type="entry name" value="PPC"/>
    <property type="match status" value="1"/>
</dbReference>
<dbReference type="InterPro" id="IPR018511">
    <property type="entry name" value="Hemolysin-typ_Ca-bd_CS"/>
</dbReference>
<dbReference type="PRINTS" id="PR00313">
    <property type="entry name" value="CABNDNGRPT"/>
</dbReference>
<gene>
    <name evidence="10" type="ORF">PL8927_790100</name>
</gene>
<dbReference type="PROSITE" id="PS00137">
    <property type="entry name" value="SUBTILASE_HIS"/>
    <property type="match status" value="1"/>
</dbReference>
<dbReference type="InterPro" id="IPR036852">
    <property type="entry name" value="Peptidase_S8/S53_dom_sf"/>
</dbReference>
<dbReference type="RefSeq" id="WP_083625759.1">
    <property type="nucleotide sequence ID" value="NZ_LR734880.1"/>
</dbReference>
<comment type="similarity">
    <text evidence="1 6 7">Belongs to the peptidase S8 family.</text>
</comment>
<evidence type="ECO:0000259" key="8">
    <source>
        <dbReference type="Pfam" id="PF00082"/>
    </source>
</evidence>
<evidence type="ECO:0000256" key="6">
    <source>
        <dbReference type="PROSITE-ProRule" id="PRU01240"/>
    </source>
</evidence>
<proteinExistence type="inferred from homology"/>
<dbReference type="InterPro" id="IPR015500">
    <property type="entry name" value="Peptidase_S8_subtilisin-rel"/>
</dbReference>
<dbReference type="PROSITE" id="PS00330">
    <property type="entry name" value="HEMOLYSIN_CALCIUM"/>
    <property type="match status" value="1"/>
</dbReference>
<reference evidence="10" key="1">
    <citation type="submission" date="2019-10" db="EMBL/GenBank/DDBJ databases">
        <authorList>
            <consortium name="Genoscope - CEA"/>
            <person name="William W."/>
        </authorList>
    </citation>
    <scope>NUCLEOTIDE SEQUENCE [LARGE SCALE GENOMIC DNA]</scope>
    <source>
        <strain evidence="10">BBR_PRJEB10992</strain>
    </source>
</reference>
<dbReference type="SUPFAM" id="SSF89260">
    <property type="entry name" value="Collagen-binding domain"/>
    <property type="match status" value="2"/>
</dbReference>
<dbReference type="OrthoDB" id="9798386at2"/>
<feature type="active site" description="Charge relay system" evidence="5 6">
    <location>
        <position position="533"/>
    </location>
</feature>
<dbReference type="PROSITE" id="PS51892">
    <property type="entry name" value="SUBTILASE"/>
    <property type="match status" value="1"/>
</dbReference>
<protein>
    <submittedName>
        <fullName evidence="10">Uncharacterized protein</fullName>
    </submittedName>
</protein>
<dbReference type="Pfam" id="PF00353">
    <property type="entry name" value="HemolysinCabind"/>
    <property type="match status" value="1"/>
</dbReference>
<dbReference type="EMBL" id="CZCU02000156">
    <property type="protein sequence ID" value="VXD23989.1"/>
    <property type="molecule type" value="Genomic_DNA"/>
</dbReference>
<feature type="domain" description="Peptidase S8/S53" evidence="8">
    <location>
        <begin position="524"/>
        <end position="816"/>
    </location>
</feature>